<proteinExistence type="predicted"/>
<protein>
    <submittedName>
        <fullName evidence="1">Uncharacterized protein</fullName>
    </submittedName>
</protein>
<dbReference type="InParanoid" id="A0A1X7U0L0"/>
<organism evidence="1">
    <name type="scientific">Amphimedon queenslandica</name>
    <name type="common">Sponge</name>
    <dbReference type="NCBI Taxonomy" id="400682"/>
    <lineage>
        <taxon>Eukaryota</taxon>
        <taxon>Metazoa</taxon>
        <taxon>Porifera</taxon>
        <taxon>Demospongiae</taxon>
        <taxon>Heteroscleromorpha</taxon>
        <taxon>Haplosclerida</taxon>
        <taxon>Niphatidae</taxon>
        <taxon>Amphimedon</taxon>
    </lineage>
</organism>
<dbReference type="EnsemblMetazoa" id="Aqu2.1.21233_001">
    <property type="protein sequence ID" value="Aqu2.1.21233_001"/>
    <property type="gene ID" value="Aqu2.1.21233"/>
</dbReference>
<evidence type="ECO:0000313" key="1">
    <source>
        <dbReference type="EnsemblMetazoa" id="Aqu2.1.21233_001"/>
    </source>
</evidence>
<name>A0A1X7U0L0_AMPQE</name>
<dbReference type="AlphaFoldDB" id="A0A1X7U0L0"/>
<sequence length="81" mass="8642">SKSFSSSPSCPWLQFVLESIAPPPLDRSSSALWLTVSISSESFLDSEVSIFKRGSSLSVSFLVKESSSVFSVFSTAASVKS</sequence>
<accession>A0A1X7U0L0</accession>
<reference evidence="1" key="1">
    <citation type="submission" date="2017-05" db="UniProtKB">
        <authorList>
            <consortium name="EnsemblMetazoa"/>
        </authorList>
    </citation>
    <scope>IDENTIFICATION</scope>
</reference>